<comment type="caution">
    <text evidence="3">The sequence shown here is derived from an EMBL/GenBank/DDBJ whole genome shotgun (WGS) entry which is preliminary data.</text>
</comment>
<dbReference type="Proteomes" id="UP000436088">
    <property type="component" value="Unassembled WGS sequence"/>
</dbReference>
<name>A0A6A3AQ10_HIBSY</name>
<dbReference type="EMBL" id="VEPZ02000978">
    <property type="protein sequence ID" value="KAE8705893.1"/>
    <property type="molecule type" value="Genomic_DNA"/>
</dbReference>
<reference evidence="3" key="1">
    <citation type="submission" date="2019-09" db="EMBL/GenBank/DDBJ databases">
        <title>Draft genome information of white flower Hibiscus syriacus.</title>
        <authorList>
            <person name="Kim Y.-M."/>
        </authorList>
    </citation>
    <scope>NUCLEOTIDE SEQUENCE [LARGE SCALE GENOMIC DNA]</scope>
    <source>
        <strain evidence="3">YM2019G1</strain>
    </source>
</reference>
<dbReference type="InterPro" id="IPR051504">
    <property type="entry name" value="Plant_metabolite_acyltrans"/>
</dbReference>
<dbReference type="OrthoDB" id="1862401at2759"/>
<dbReference type="InterPro" id="IPR023213">
    <property type="entry name" value="CAT-like_dom_sf"/>
</dbReference>
<evidence type="ECO:0000313" key="4">
    <source>
        <dbReference type="Proteomes" id="UP000436088"/>
    </source>
</evidence>
<dbReference type="GO" id="GO:0016747">
    <property type="term" value="F:acyltransferase activity, transferring groups other than amino-acyl groups"/>
    <property type="evidence" value="ECO:0007669"/>
    <property type="project" value="UniProtKB-ARBA"/>
</dbReference>
<gene>
    <name evidence="3" type="ORF">F3Y22_tig00110415pilonHSYRG00124</name>
</gene>
<protein>
    <submittedName>
        <fullName evidence="3">RNA-binding ASCH domain protein, putative isoform 1</fullName>
    </submittedName>
</protein>
<keyword evidence="1" id="KW-0808">Transferase</keyword>
<evidence type="ECO:0000256" key="2">
    <source>
        <dbReference type="ARBA" id="ARBA00023315"/>
    </source>
</evidence>
<proteinExistence type="predicted"/>
<sequence>MAIIAESSMKVVEDVSHVSPPPGSVPTTSLSLAFFDLQFLGSSPFQRLFFYEFPHPSSYFMQTTLPSLKSSLSLALQRFFPYAGNLVFPPPPQIPYILYTDGDSVPFFVNESTADFSHLVGHHPRHFHEFQPLLPKLPPAVPPLDGMQKKPLMAVQVTLFPDQGVSIGVSFIHVAGDGRTLAHFMKSWASLHRSQVDFDEPLPDFDSRGSIEDPLGLASIFLNQKWSFEDLSNNPIEKFQVTYNIKRSQVEFLKDRVKKSCISETEMEAIRISTFVVTCAYMWVSLIKLQASPADDLSDELSHFLFAVDCRRHLKLPSTYFGNCTIARTVASKRSELIGEDGFLAAAKAIGREVMEIDKGPLKGAETSPDIFRTEHPPIMVSASPKFRLYGVDFGWGRPRKTEVASLGSLGALFMFSIAEGREEEDGIEFGLALAPHELGSFNAIFDSGLLE</sequence>
<accession>A0A6A3AQ10</accession>
<organism evidence="3 4">
    <name type="scientific">Hibiscus syriacus</name>
    <name type="common">Rose of Sharon</name>
    <dbReference type="NCBI Taxonomy" id="106335"/>
    <lineage>
        <taxon>Eukaryota</taxon>
        <taxon>Viridiplantae</taxon>
        <taxon>Streptophyta</taxon>
        <taxon>Embryophyta</taxon>
        <taxon>Tracheophyta</taxon>
        <taxon>Spermatophyta</taxon>
        <taxon>Magnoliopsida</taxon>
        <taxon>eudicotyledons</taxon>
        <taxon>Gunneridae</taxon>
        <taxon>Pentapetalae</taxon>
        <taxon>rosids</taxon>
        <taxon>malvids</taxon>
        <taxon>Malvales</taxon>
        <taxon>Malvaceae</taxon>
        <taxon>Malvoideae</taxon>
        <taxon>Hibiscus</taxon>
    </lineage>
</organism>
<dbReference type="PANTHER" id="PTHR31625">
    <property type="match status" value="1"/>
</dbReference>
<dbReference type="Pfam" id="PF02458">
    <property type="entry name" value="Transferase"/>
    <property type="match status" value="1"/>
</dbReference>
<evidence type="ECO:0000256" key="1">
    <source>
        <dbReference type="ARBA" id="ARBA00022679"/>
    </source>
</evidence>
<keyword evidence="2" id="KW-0012">Acyltransferase</keyword>
<keyword evidence="4" id="KW-1185">Reference proteome</keyword>
<evidence type="ECO:0000313" key="3">
    <source>
        <dbReference type="EMBL" id="KAE8705893.1"/>
    </source>
</evidence>
<dbReference type="Gene3D" id="3.30.559.10">
    <property type="entry name" value="Chloramphenicol acetyltransferase-like domain"/>
    <property type="match status" value="2"/>
</dbReference>
<dbReference type="AlphaFoldDB" id="A0A6A3AQ10"/>